<evidence type="ECO:0000256" key="2">
    <source>
        <dbReference type="ARBA" id="ARBA00023133"/>
    </source>
</evidence>
<reference evidence="9 10" key="2">
    <citation type="journal article" date="2010" name="Stand. Genomic Sci.">
        <title>Complete genome sequence of Desulfohalobium retbaense type strain (HR(100)).</title>
        <authorList>
            <person name="Spring S."/>
            <person name="Nolan M."/>
            <person name="Lapidus A."/>
            <person name="Glavina Del Rio T."/>
            <person name="Copeland A."/>
            <person name="Tice H."/>
            <person name="Cheng J.F."/>
            <person name="Lucas S."/>
            <person name="Land M."/>
            <person name="Chen F."/>
            <person name="Bruce D."/>
            <person name="Goodwin L."/>
            <person name="Pitluck S."/>
            <person name="Ivanova N."/>
            <person name="Mavromatis K."/>
            <person name="Mikhailova N."/>
            <person name="Pati A."/>
            <person name="Chen A."/>
            <person name="Palaniappan K."/>
            <person name="Hauser L."/>
            <person name="Chang Y.J."/>
            <person name="Jeffries C.D."/>
            <person name="Munk C."/>
            <person name="Kiss H."/>
            <person name="Chain P."/>
            <person name="Han C."/>
            <person name="Brettin T."/>
            <person name="Detter J.C."/>
            <person name="Schuler E."/>
            <person name="Goker M."/>
            <person name="Rohde M."/>
            <person name="Bristow J."/>
            <person name="Eisen J.A."/>
            <person name="Markowitz V."/>
            <person name="Hugenholtz P."/>
            <person name="Kyrpides N.C."/>
            <person name="Klenk H.P."/>
        </authorList>
    </citation>
    <scope>NUCLEOTIDE SEQUENCE [LARGE SCALE GENOMIC DNA]</scope>
    <source>
        <strain evidence="9 10">DSM 5692</strain>
    </source>
</reference>
<evidence type="ECO:0000256" key="6">
    <source>
        <dbReference type="ARBA" id="ARBA00048470"/>
    </source>
</evidence>
<evidence type="ECO:0000259" key="8">
    <source>
        <dbReference type="Pfam" id="PF22451"/>
    </source>
</evidence>
<proteinExistence type="inferred from homology"/>
<dbReference type="InterPro" id="IPR053953">
    <property type="entry name" value="NirdL-like_HTH"/>
</dbReference>
<dbReference type="InterPro" id="IPR053431">
    <property type="entry name" value="AhbB-like"/>
</dbReference>
<reference evidence="10" key="1">
    <citation type="submission" date="2009-09" db="EMBL/GenBank/DDBJ databases">
        <title>The complete chromosome of Desulfohalobium retbaense DSM 5692.</title>
        <authorList>
            <consortium name="US DOE Joint Genome Institute (JGI-PGF)"/>
            <person name="Lucas S."/>
            <person name="Copeland A."/>
            <person name="Lapidus A."/>
            <person name="Glavina del Rio T."/>
            <person name="Dalin E."/>
            <person name="Tice H."/>
            <person name="Bruce D."/>
            <person name="Goodwin L."/>
            <person name="Pitluck S."/>
            <person name="Kyrpides N."/>
            <person name="Mavromatis K."/>
            <person name="Ivanova N."/>
            <person name="Mikhailova N."/>
            <person name="Munk A.C."/>
            <person name="Brettin T."/>
            <person name="Detter J.C."/>
            <person name="Han C."/>
            <person name="Tapia R."/>
            <person name="Larimer F."/>
            <person name="Land M."/>
            <person name="Hauser L."/>
            <person name="Markowitz V."/>
            <person name="Cheng J.-F."/>
            <person name="Hugenholtz P."/>
            <person name="Woyke T."/>
            <person name="Wu D."/>
            <person name="Spring S."/>
            <person name="Klenk H.-P."/>
            <person name="Eisen J.A."/>
        </authorList>
    </citation>
    <scope>NUCLEOTIDE SEQUENCE [LARGE SCALE GENOMIC DNA]</scope>
    <source>
        <strain evidence="10">DSM 5692</strain>
    </source>
</reference>
<sequence>MSTVYEELTAKDKAILRIVQGTLPDSATPFADIAREVGVDEEVVLELLRRLQANGSIRRFGATLRHQQAGYGHNAMVAWYVEDDRDVEQVGRRMAERTEITHCYQRRNCLDWPYNMYTMIHGRSLEDCLRVVHELQAETGVEQYEVLFSDQELKKTSMRYF</sequence>
<comment type="pathway">
    <text evidence="1">Porphyrin-containing compound metabolism; protoheme biosynthesis.</text>
</comment>
<evidence type="ECO:0000256" key="5">
    <source>
        <dbReference type="ARBA" id="ARBA00023471"/>
    </source>
</evidence>
<keyword evidence="2" id="KW-0350">Heme biosynthesis</keyword>
<dbReference type="KEGG" id="drt:Dret_2422"/>
<evidence type="ECO:0000313" key="9">
    <source>
        <dbReference type="EMBL" id="ACV69704.1"/>
    </source>
</evidence>
<dbReference type="InterPro" id="IPR019888">
    <property type="entry name" value="Tscrpt_reg_AsnC-like"/>
</dbReference>
<comment type="similarity">
    <text evidence="4">Belongs to the Ahb/Nir family.</text>
</comment>
<dbReference type="SUPFAM" id="SSF46785">
    <property type="entry name" value="Winged helix' DNA-binding domain"/>
    <property type="match status" value="1"/>
</dbReference>
<dbReference type="UniPathway" id="UPA00252"/>
<accession>C8X5K7</accession>
<keyword evidence="10" id="KW-1185">Reference proteome</keyword>
<dbReference type="EC" id="4.1.1.111" evidence="5"/>
<dbReference type="Proteomes" id="UP000001052">
    <property type="component" value="Chromosome"/>
</dbReference>
<evidence type="ECO:0000259" key="7">
    <source>
        <dbReference type="Pfam" id="PF17805"/>
    </source>
</evidence>
<dbReference type="STRING" id="485915.Dret_2422"/>
<dbReference type="NCBIfam" id="NF040707">
    <property type="entry name" value="Siroheme_Dcarb_AhbB"/>
    <property type="match status" value="1"/>
</dbReference>
<keyword evidence="3" id="KW-0456">Lyase</keyword>
<dbReference type="Pfam" id="PF17805">
    <property type="entry name" value="AsnC_trans_reg2"/>
    <property type="match status" value="1"/>
</dbReference>
<evidence type="ECO:0000256" key="1">
    <source>
        <dbReference type="ARBA" id="ARBA00004744"/>
    </source>
</evidence>
<dbReference type="GO" id="GO:0016829">
    <property type="term" value="F:lyase activity"/>
    <property type="evidence" value="ECO:0007669"/>
    <property type="project" value="UniProtKB-KW"/>
</dbReference>
<dbReference type="PANTHER" id="PTHR43413:SF1">
    <property type="entry name" value="SIROHEME DECARBOXYLASE NIRL SUBUNIT"/>
    <property type="match status" value="1"/>
</dbReference>
<dbReference type="PANTHER" id="PTHR43413">
    <property type="entry name" value="TRANSCRIPTIONAL REGULATOR, ASNC FAMILY"/>
    <property type="match status" value="1"/>
</dbReference>
<dbReference type="RefSeq" id="WP_015752838.1">
    <property type="nucleotide sequence ID" value="NC_013223.1"/>
</dbReference>
<dbReference type="EMBL" id="CP001734">
    <property type="protein sequence ID" value="ACV69704.1"/>
    <property type="molecule type" value="Genomic_DNA"/>
</dbReference>
<feature type="domain" description="Siroheme decarboxylase AsnC-like ligand binding" evidence="7">
    <location>
        <begin position="68"/>
        <end position="154"/>
    </location>
</feature>
<dbReference type="InterPro" id="IPR040523">
    <property type="entry name" value="AsnC_trans_reg2"/>
</dbReference>
<evidence type="ECO:0000256" key="3">
    <source>
        <dbReference type="ARBA" id="ARBA00023239"/>
    </source>
</evidence>
<evidence type="ECO:0000256" key="4">
    <source>
        <dbReference type="ARBA" id="ARBA00023457"/>
    </source>
</evidence>
<dbReference type="SMART" id="SM00344">
    <property type="entry name" value="HTH_ASNC"/>
    <property type="match status" value="1"/>
</dbReference>
<comment type="catalytic activity">
    <reaction evidence="6">
        <text>siroheme + 2 H(+) = 12,18-didecarboxysiroheme + 2 CO2</text>
        <dbReference type="Rhea" id="RHEA:19093"/>
        <dbReference type="ChEBI" id="CHEBI:15378"/>
        <dbReference type="ChEBI" id="CHEBI:16526"/>
        <dbReference type="ChEBI" id="CHEBI:60052"/>
        <dbReference type="ChEBI" id="CHEBI:140497"/>
        <dbReference type="EC" id="4.1.1.111"/>
    </reaction>
</comment>
<gene>
    <name evidence="9" type="ordered locus">Dret_2422</name>
</gene>
<dbReference type="OrthoDB" id="9806536at2"/>
<dbReference type="eggNOG" id="COG1522">
    <property type="taxonomic scope" value="Bacteria"/>
</dbReference>
<dbReference type="InterPro" id="IPR036390">
    <property type="entry name" value="WH_DNA-bd_sf"/>
</dbReference>
<organism evidence="9 10">
    <name type="scientific">Desulfohalobium retbaense (strain ATCC 49708 / DSM 5692 / JCM 16813 / HR100)</name>
    <dbReference type="NCBI Taxonomy" id="485915"/>
    <lineage>
        <taxon>Bacteria</taxon>
        <taxon>Pseudomonadati</taxon>
        <taxon>Thermodesulfobacteriota</taxon>
        <taxon>Desulfovibrionia</taxon>
        <taxon>Desulfovibrionales</taxon>
        <taxon>Desulfohalobiaceae</taxon>
        <taxon>Desulfohalobium</taxon>
    </lineage>
</organism>
<protein>
    <recommendedName>
        <fullName evidence="5">siroheme decarboxylase</fullName>
        <ecNumber evidence="5">4.1.1.111</ecNumber>
    </recommendedName>
</protein>
<dbReference type="GO" id="GO:0006783">
    <property type="term" value="P:heme biosynthetic process"/>
    <property type="evidence" value="ECO:0007669"/>
    <property type="project" value="UniProtKB-KW"/>
</dbReference>
<dbReference type="InterPro" id="IPR050684">
    <property type="entry name" value="HTH-Siroheme_Decarb"/>
</dbReference>
<dbReference type="HOGENOM" id="CLU_112007_0_1_7"/>
<dbReference type="AlphaFoldDB" id="C8X5K7"/>
<name>C8X5K7_DESRD</name>
<feature type="domain" description="Siroheme decarboxylase NirL-like HTH" evidence="8">
    <location>
        <begin position="12"/>
        <end position="58"/>
    </location>
</feature>
<evidence type="ECO:0000313" key="10">
    <source>
        <dbReference type="Proteomes" id="UP000001052"/>
    </source>
</evidence>
<dbReference type="Pfam" id="PF22451">
    <property type="entry name" value="NirdL-like_HTH"/>
    <property type="match status" value="1"/>
</dbReference>
<dbReference type="Gene3D" id="3.30.70.3460">
    <property type="match status" value="1"/>
</dbReference>